<dbReference type="OrthoDB" id="2454584at2"/>
<evidence type="ECO:0000313" key="1">
    <source>
        <dbReference type="EMBL" id="SER75792.1"/>
    </source>
</evidence>
<dbReference type="EMBL" id="FOHA01000005">
    <property type="protein sequence ID" value="SER75792.1"/>
    <property type="molecule type" value="Genomic_DNA"/>
</dbReference>
<protein>
    <recommendedName>
        <fullName evidence="3">Helix-turn-helix domain of resolvase</fullName>
    </recommendedName>
</protein>
<sequence>MTILTIVLLIISILLIGLSYAKKDNGQKVQEEFEDLSLQLMQDIFQLKNRVAVLENELNITPDDTSSSTIKVHDVLKTHVITLYTQGVDIENISAQTQLPLETVEFVVNEYVENN</sequence>
<keyword evidence="2" id="KW-1185">Reference proteome</keyword>
<accession>A0A1H9RSM7</accession>
<reference evidence="1 2" key="1">
    <citation type="submission" date="2016-10" db="EMBL/GenBank/DDBJ databases">
        <authorList>
            <person name="de Groot N.N."/>
        </authorList>
    </citation>
    <scope>NUCLEOTIDE SEQUENCE [LARGE SCALE GENOMIC DNA]</scope>
    <source>
        <strain evidence="1 2">DSM 13760</strain>
    </source>
</reference>
<dbReference type="AlphaFoldDB" id="A0A1H9RSM7"/>
<gene>
    <name evidence="1" type="ORF">SAMN04488559_10551</name>
</gene>
<dbReference type="RefSeq" id="WP_092651117.1">
    <property type="nucleotide sequence ID" value="NZ_FOHA01000005.1"/>
</dbReference>
<name>A0A1H9RSM7_9LACT</name>
<evidence type="ECO:0000313" key="2">
    <source>
        <dbReference type="Proteomes" id="UP000198948"/>
    </source>
</evidence>
<evidence type="ECO:0008006" key="3">
    <source>
        <dbReference type="Google" id="ProtNLM"/>
    </source>
</evidence>
<dbReference type="STRING" id="142588.SAMN04488559_10551"/>
<dbReference type="Proteomes" id="UP000198948">
    <property type="component" value="Unassembled WGS sequence"/>
</dbReference>
<proteinExistence type="predicted"/>
<organism evidence="1 2">
    <name type="scientific">Isobaculum melis</name>
    <dbReference type="NCBI Taxonomy" id="142588"/>
    <lineage>
        <taxon>Bacteria</taxon>
        <taxon>Bacillati</taxon>
        <taxon>Bacillota</taxon>
        <taxon>Bacilli</taxon>
        <taxon>Lactobacillales</taxon>
        <taxon>Carnobacteriaceae</taxon>
        <taxon>Isobaculum</taxon>
    </lineage>
</organism>